<dbReference type="Proteomes" id="UP000257109">
    <property type="component" value="Unassembled WGS sequence"/>
</dbReference>
<keyword evidence="2" id="KW-1185">Reference proteome</keyword>
<evidence type="ECO:0000313" key="1">
    <source>
        <dbReference type="EMBL" id="RDY09834.1"/>
    </source>
</evidence>
<feature type="non-terminal residue" evidence="1">
    <location>
        <position position="1"/>
    </location>
</feature>
<dbReference type="AlphaFoldDB" id="A0A371I4E1"/>
<gene>
    <name evidence="1" type="ORF">CR513_05751</name>
</gene>
<accession>A0A371I4E1</accession>
<reference evidence="1" key="1">
    <citation type="submission" date="2018-05" db="EMBL/GenBank/DDBJ databases">
        <title>Draft genome of Mucuna pruriens seed.</title>
        <authorList>
            <person name="Nnadi N.E."/>
            <person name="Vos R."/>
            <person name="Hasami M.H."/>
            <person name="Devisetty U.K."/>
            <person name="Aguiy J.C."/>
        </authorList>
    </citation>
    <scope>NUCLEOTIDE SEQUENCE [LARGE SCALE GENOMIC DNA]</scope>
    <source>
        <strain evidence="1">JCA_2017</strain>
    </source>
</reference>
<dbReference type="PANTHER" id="PTHR42648:SF21">
    <property type="entry name" value="CYSTEINE-RICH RLK (RECEPTOR-LIKE PROTEIN KINASE) 8"/>
    <property type="match status" value="1"/>
</dbReference>
<dbReference type="EMBL" id="QJKJ01000962">
    <property type="protein sequence ID" value="RDY09834.1"/>
    <property type="molecule type" value="Genomic_DNA"/>
</dbReference>
<comment type="caution">
    <text evidence="1">The sequence shown here is derived from an EMBL/GenBank/DDBJ whole genome shotgun (WGS) entry which is preliminary data.</text>
</comment>
<dbReference type="PANTHER" id="PTHR42648">
    <property type="entry name" value="TRANSPOSASE, PUTATIVE-RELATED"/>
    <property type="match status" value="1"/>
</dbReference>
<sequence length="107" mass="12185">MRLISKLKKYNLMGGLLSLVYKADMLCDAYYKGKQIRGSFESKNIVPTSTPLELLHIDLFEPTRTALLGGKLYRVIIMFLAHKDECFKVFSIFYKCIQNENGISIGA</sequence>
<evidence type="ECO:0000313" key="2">
    <source>
        <dbReference type="Proteomes" id="UP000257109"/>
    </source>
</evidence>
<protein>
    <submittedName>
        <fullName evidence="1">Uncharacterized protein</fullName>
    </submittedName>
</protein>
<proteinExistence type="predicted"/>
<dbReference type="OrthoDB" id="1716327at2759"/>
<dbReference type="InterPro" id="IPR039537">
    <property type="entry name" value="Retrotran_Ty1/copia-like"/>
</dbReference>
<organism evidence="1 2">
    <name type="scientific">Mucuna pruriens</name>
    <name type="common">Velvet bean</name>
    <name type="synonym">Dolichos pruriens</name>
    <dbReference type="NCBI Taxonomy" id="157652"/>
    <lineage>
        <taxon>Eukaryota</taxon>
        <taxon>Viridiplantae</taxon>
        <taxon>Streptophyta</taxon>
        <taxon>Embryophyta</taxon>
        <taxon>Tracheophyta</taxon>
        <taxon>Spermatophyta</taxon>
        <taxon>Magnoliopsida</taxon>
        <taxon>eudicotyledons</taxon>
        <taxon>Gunneridae</taxon>
        <taxon>Pentapetalae</taxon>
        <taxon>rosids</taxon>
        <taxon>fabids</taxon>
        <taxon>Fabales</taxon>
        <taxon>Fabaceae</taxon>
        <taxon>Papilionoideae</taxon>
        <taxon>50 kb inversion clade</taxon>
        <taxon>NPAAA clade</taxon>
        <taxon>indigoferoid/millettioid clade</taxon>
        <taxon>Phaseoleae</taxon>
        <taxon>Mucuna</taxon>
    </lineage>
</organism>
<name>A0A371I4E1_MUCPR</name>